<dbReference type="EMBL" id="JAEKPD010000035">
    <property type="protein sequence ID" value="MBJ3764633.1"/>
    <property type="molecule type" value="Genomic_DNA"/>
</dbReference>
<feature type="domain" description="Abortive phage infection protein C-terminal" evidence="1">
    <location>
        <begin position="239"/>
        <end position="560"/>
    </location>
</feature>
<organism evidence="3 4">
    <name type="scientific">Palleronia pontilimi</name>
    <dbReference type="NCBI Taxonomy" id="1964209"/>
    <lineage>
        <taxon>Bacteria</taxon>
        <taxon>Pseudomonadati</taxon>
        <taxon>Pseudomonadota</taxon>
        <taxon>Alphaproteobacteria</taxon>
        <taxon>Rhodobacterales</taxon>
        <taxon>Roseobacteraceae</taxon>
        <taxon>Palleronia</taxon>
    </lineage>
</organism>
<feature type="domain" description="Abortive infection phage resistance protein N-terminal" evidence="2">
    <location>
        <begin position="30"/>
        <end position="181"/>
    </location>
</feature>
<evidence type="ECO:0000259" key="2">
    <source>
        <dbReference type="Pfam" id="PF22879"/>
    </source>
</evidence>
<evidence type="ECO:0000313" key="4">
    <source>
        <dbReference type="Proteomes" id="UP000642488"/>
    </source>
</evidence>
<dbReference type="Proteomes" id="UP000642488">
    <property type="component" value="Unassembled WGS sequence"/>
</dbReference>
<evidence type="ECO:0000313" key="3">
    <source>
        <dbReference type="EMBL" id="MBJ3764633.1"/>
    </source>
</evidence>
<reference evidence="3" key="1">
    <citation type="submission" date="2020-12" db="EMBL/GenBank/DDBJ databases">
        <title>Bacterial taxonomy.</title>
        <authorList>
            <person name="Pan X."/>
        </authorList>
    </citation>
    <scope>NUCLEOTIDE SEQUENCE</scope>
    <source>
        <strain evidence="3">KCTC 52957</strain>
    </source>
</reference>
<dbReference type="InterPro" id="IPR055101">
    <property type="entry name" value="AIPR_N"/>
</dbReference>
<accession>A0A934ICH3</accession>
<dbReference type="Pfam" id="PF10592">
    <property type="entry name" value="AIPR"/>
    <property type="match status" value="1"/>
</dbReference>
<sequence length="695" mass="78208">MGEDAQYADMLREDVRLLSEANGTSMEEAFFARVSDTITGSGEIDDLEYFHHRGTQQSGIRVDGWGGDPRKSKQLSLLVVDHADDQGAPTLTGTELNSQFKRPLRFLKAALDEDWRNRLEETSPGFELADMIAARWSSVKKIRLLLLTDRKLSSRIDGRDMTEFMERPVSYSVWDVTRLERIENSSMGREDIVVDLDQHGGAIPVLPAHMPDSPYEAYLAALPGPVLASIYDRWEARLLEQNVRVFLQARGNVNKGIRKTIEEDPSMFFAYNNGITATAEAVEIEERAGIPVMTRLTNLQIVNGGQTSASIHAALRSGKDLSKTFVQMKLSIVDADKAEKIVPDISRYANSQNRIAAADFFSNHPFHVRMEEISRRLYAPAKEGNFTQSRWFYERARGQFADRRSSLTPAQRRKFDLEHPRAQLFTKTDLAKAEMTWRGRPELVSLGAQKNFAHFAHAIGKEWEKRDETFSEEWFRSAISKLIVFRKTERIVSDATGSWYTGGLRANTVCYAIAKLVHDVAQRGQSLDLNLVWNSQSLPEPLIDVLDQYGEAMHAHLLSPPAGGSNPTEWAKKKACVETAMKTEIEFRSDLSDMLIGTAERRQRTAEGRRDQRVVSGIQAQAAVAEIGSAEWLCLRKWVRSSGMRLTPSEDGILEAATRLRLRPLTEAQSVKAMAVMERARNQGYRSLDAGQIAN</sequence>
<proteinExistence type="predicted"/>
<comment type="caution">
    <text evidence="3">The sequence shown here is derived from an EMBL/GenBank/DDBJ whole genome shotgun (WGS) entry which is preliminary data.</text>
</comment>
<gene>
    <name evidence="3" type="ORF">ILP92_18015</name>
</gene>
<dbReference type="InterPro" id="IPR018891">
    <property type="entry name" value="AIPR_C"/>
</dbReference>
<dbReference type="RefSeq" id="WP_198917805.1">
    <property type="nucleotide sequence ID" value="NZ_JAEKPD010000035.1"/>
</dbReference>
<dbReference type="Pfam" id="PF22879">
    <property type="entry name" value="AIPR_N"/>
    <property type="match status" value="1"/>
</dbReference>
<dbReference type="AlphaFoldDB" id="A0A934ICH3"/>
<keyword evidence="4" id="KW-1185">Reference proteome</keyword>
<name>A0A934ICH3_9RHOB</name>
<protein>
    <submittedName>
        <fullName evidence="3">AIPR family protein</fullName>
    </submittedName>
</protein>
<evidence type="ECO:0000259" key="1">
    <source>
        <dbReference type="Pfam" id="PF10592"/>
    </source>
</evidence>